<keyword evidence="3" id="KW-1185">Reference proteome</keyword>
<name>A0ABP3UX92_9CLOT</name>
<proteinExistence type="predicted"/>
<evidence type="ECO:0000313" key="2">
    <source>
        <dbReference type="EMBL" id="GAA0744332.1"/>
    </source>
</evidence>
<dbReference type="SUPFAM" id="SSF143842">
    <property type="entry name" value="YwmB-like"/>
    <property type="match status" value="1"/>
</dbReference>
<protein>
    <submittedName>
        <fullName evidence="2">YwmB family TATA-box binding protein</fullName>
    </submittedName>
</protein>
<keyword evidence="1" id="KW-0812">Transmembrane</keyword>
<dbReference type="Gene3D" id="3.30.360.40">
    <property type="entry name" value="YwmB-like"/>
    <property type="match status" value="1"/>
</dbReference>
<evidence type="ECO:0000256" key="1">
    <source>
        <dbReference type="SAM" id="Phobius"/>
    </source>
</evidence>
<feature type="transmembrane region" description="Helical" evidence="1">
    <location>
        <begin position="6"/>
        <end position="26"/>
    </location>
</feature>
<accession>A0ABP3UX92</accession>
<comment type="caution">
    <text evidence="2">The sequence shown here is derived from an EMBL/GenBank/DDBJ whole genome shotgun (WGS) entry which is preliminary data.</text>
</comment>
<dbReference type="Proteomes" id="UP001501510">
    <property type="component" value="Unassembled WGS sequence"/>
</dbReference>
<organism evidence="2 3">
    <name type="scientific">Clostridium oceanicum</name>
    <dbReference type="NCBI Taxonomy" id="1543"/>
    <lineage>
        <taxon>Bacteria</taxon>
        <taxon>Bacillati</taxon>
        <taxon>Bacillota</taxon>
        <taxon>Clostridia</taxon>
        <taxon>Eubacteriales</taxon>
        <taxon>Clostridiaceae</taxon>
        <taxon>Clostridium</taxon>
    </lineage>
</organism>
<dbReference type="RefSeq" id="WP_343762636.1">
    <property type="nucleotide sequence ID" value="NZ_BAAACG010000013.1"/>
</dbReference>
<dbReference type="InterPro" id="IPR036209">
    <property type="entry name" value="YwmB-like_sf"/>
</dbReference>
<sequence length="234" mass="27335">MKKTKGTMLFTMIIILVTISFSCFFYNKSYAKKNINLFDEIINETNSKVKEKGVEFVFTLKNKNDLKKISSYLNLNYKKVLNKLDNNNSIKLDENNIIGYIDKFYENNNTIISIKLSSKREGLHIIDKIKNDIQLNLKEKKYNFKIFEYVKSKSSDTNIDNINKNLLKTLKKYRCSNINTIRLERGYSTIAYTNTKKYDQIISNDKFVDLNCAVCKYDSGNYVIIGTPQINTTY</sequence>
<reference evidence="3" key="1">
    <citation type="journal article" date="2019" name="Int. J. Syst. Evol. Microbiol.">
        <title>The Global Catalogue of Microorganisms (GCM) 10K type strain sequencing project: providing services to taxonomists for standard genome sequencing and annotation.</title>
        <authorList>
            <consortium name="The Broad Institute Genomics Platform"/>
            <consortium name="The Broad Institute Genome Sequencing Center for Infectious Disease"/>
            <person name="Wu L."/>
            <person name="Ma J."/>
        </authorList>
    </citation>
    <scope>NUCLEOTIDE SEQUENCE [LARGE SCALE GENOMIC DNA]</scope>
    <source>
        <strain evidence="3">JCM 1407</strain>
    </source>
</reference>
<dbReference type="EMBL" id="BAAACG010000013">
    <property type="protein sequence ID" value="GAA0744332.1"/>
    <property type="molecule type" value="Genomic_DNA"/>
</dbReference>
<dbReference type="PROSITE" id="PS51257">
    <property type="entry name" value="PROKAR_LIPOPROTEIN"/>
    <property type="match status" value="1"/>
</dbReference>
<keyword evidence="1" id="KW-0472">Membrane</keyword>
<gene>
    <name evidence="2" type="ORF">GCM10008906_29080</name>
</gene>
<keyword evidence="1" id="KW-1133">Transmembrane helix</keyword>
<evidence type="ECO:0000313" key="3">
    <source>
        <dbReference type="Proteomes" id="UP001501510"/>
    </source>
</evidence>